<feature type="domain" description="Putative Flp pilus-assembly TadG-like N-terminal" evidence="1">
    <location>
        <begin position="1"/>
        <end position="35"/>
    </location>
</feature>
<reference evidence="2 3" key="1">
    <citation type="submission" date="2013-09" db="EMBL/GenBank/DDBJ databases">
        <title>Whole genome shotgun sequence of Vibrio proteolyticus NBRC 13287.</title>
        <authorList>
            <person name="Isaki S."/>
            <person name="Hosoyama A."/>
            <person name="Numata M."/>
            <person name="Hashimoto M."/>
            <person name="Hosoyama Y."/>
            <person name="Tsuchikane K."/>
            <person name="Noguchi M."/>
            <person name="Hirakata S."/>
            <person name="Ichikawa N."/>
            <person name="Ohji S."/>
            <person name="Yamazoe A."/>
            <person name="Fujita N."/>
        </authorList>
    </citation>
    <scope>NUCLEOTIDE SEQUENCE [LARGE SCALE GENOMIC DNA]</scope>
    <source>
        <strain evidence="2 3">NBRC 13287</strain>
    </source>
</reference>
<dbReference type="AlphaFoldDB" id="U2ZKZ8"/>
<organism evidence="2 3">
    <name type="scientific">Vibrio proteolyticus NBRC 13287</name>
    <dbReference type="NCBI Taxonomy" id="1219065"/>
    <lineage>
        <taxon>Bacteria</taxon>
        <taxon>Pseudomonadati</taxon>
        <taxon>Pseudomonadota</taxon>
        <taxon>Gammaproteobacteria</taxon>
        <taxon>Vibrionales</taxon>
        <taxon>Vibrionaceae</taxon>
        <taxon>Vibrio</taxon>
    </lineage>
</organism>
<accession>U2ZKZ8</accession>
<dbReference type="eggNOG" id="COG4655">
    <property type="taxonomic scope" value="Bacteria"/>
</dbReference>
<name>U2ZKZ8_VIBPR</name>
<evidence type="ECO:0000313" key="2">
    <source>
        <dbReference type="EMBL" id="GAD68411.1"/>
    </source>
</evidence>
<evidence type="ECO:0000259" key="1">
    <source>
        <dbReference type="Pfam" id="PF13400"/>
    </source>
</evidence>
<comment type="caution">
    <text evidence="2">The sequence shown here is derived from an EMBL/GenBank/DDBJ whole genome shotgun (WGS) entry which is preliminary data.</text>
</comment>
<dbReference type="Pfam" id="PF13400">
    <property type="entry name" value="Tad"/>
    <property type="match status" value="1"/>
</dbReference>
<sequence length="527" mass="55365">MLSLILFASLAVDTARLVYQRQSLQSIADLSALEVVRSTPYFVDDAVKTQLETALSNKYQDKISSVQVRFGTARVVDNQWVVDTDDSPENGYSAAQVIVTKVVPQSMIAGGLFNNATMTLTAQAAIQKSGLIRFGIGSKTLATKEGNILNAVLSDALGVDVDLTVADYQGVANSTIKLSNVLTELAIKEGLATPQEVLDASINIADLMTTYVSLLTNDDDATYGLDLVVDQLALAVGLPEVVLGDILTIPDGSNTQAAALTSDLNALDLLTATVYAANQNNFLSIPDLSLGIPGVLSSTSQVSVIEPPQFTIATLPVVAGMEPKVTNAQTQVNIEADLDLFGLISIGDVTDISTTPLSIQVDTSQSTATLTDVADNTANFSTVSSLADISVDNLTITATILGKDIDITAQISVENKDPVSNTLSIDLEDVATADGSYVVTVTRDQEFSTSVVLTVETDIDAIPILGPLIKAIVNNTLLATLNPLVSTIVDSLLSDLLIPILESLGLQVGGADMWVDAANVSQYGLIE</sequence>
<evidence type="ECO:0000313" key="3">
    <source>
        <dbReference type="Proteomes" id="UP000016570"/>
    </source>
</evidence>
<gene>
    <name evidence="2" type="ORF">VPR01S_13_00750</name>
</gene>
<dbReference type="InterPro" id="IPR028087">
    <property type="entry name" value="Tad_N"/>
</dbReference>
<dbReference type="Proteomes" id="UP000016570">
    <property type="component" value="Unassembled WGS sequence"/>
</dbReference>
<dbReference type="STRING" id="1219065.VPR01S_13_00750"/>
<proteinExistence type="predicted"/>
<dbReference type="EMBL" id="BATJ01000013">
    <property type="protein sequence ID" value="GAD68411.1"/>
    <property type="molecule type" value="Genomic_DNA"/>
</dbReference>
<keyword evidence="3" id="KW-1185">Reference proteome</keyword>
<protein>
    <recommendedName>
        <fullName evidence="1">Putative Flp pilus-assembly TadG-like N-terminal domain-containing protein</fullName>
    </recommendedName>
</protein>